<dbReference type="InterPro" id="IPR036365">
    <property type="entry name" value="PGBD-like_sf"/>
</dbReference>
<keyword evidence="2" id="KW-0732">Signal</keyword>
<dbReference type="Gene3D" id="1.10.101.10">
    <property type="entry name" value="PGBD-like superfamily/PGBD"/>
    <property type="match status" value="1"/>
</dbReference>
<feature type="chain" id="PRO_5032706501" evidence="2">
    <location>
        <begin position="21"/>
        <end position="178"/>
    </location>
</feature>
<accession>A0A7S7NMH4</accession>
<dbReference type="AlphaFoldDB" id="A0A7S7NMH4"/>
<feature type="signal peptide" evidence="2">
    <location>
        <begin position="1"/>
        <end position="20"/>
    </location>
</feature>
<dbReference type="KEGG" id="pfer:IRI77_26415"/>
<feature type="domain" description="Peptidoglycan binding-like" evidence="3">
    <location>
        <begin position="95"/>
        <end position="150"/>
    </location>
</feature>
<evidence type="ECO:0000313" key="4">
    <source>
        <dbReference type="EMBL" id="QOY86323.1"/>
    </source>
</evidence>
<evidence type="ECO:0000256" key="1">
    <source>
        <dbReference type="SAM" id="MobiDB-lite"/>
    </source>
</evidence>
<feature type="region of interest" description="Disordered" evidence="1">
    <location>
        <begin position="152"/>
        <end position="178"/>
    </location>
</feature>
<dbReference type="InterPro" id="IPR036366">
    <property type="entry name" value="PGBDSf"/>
</dbReference>
<dbReference type="SUPFAM" id="SSF47090">
    <property type="entry name" value="PGBD-like"/>
    <property type="match status" value="1"/>
</dbReference>
<sequence>MLFIPFALLLSISFPDFSLAQKKPVAKAPASKTPAGKAAAGKTAPSKSAASKAPAAKSGASKSAATKSASGKKGTLAQRKAVAPRRMTQQQPGEDRVREIQQALTEKGYNVDVNGVWGPESTEALKKFQEDQNINNMSGRGKLDSLTLIALGLGPKREPPPQTAAPVQPKAATEGKLP</sequence>
<organism evidence="4 5">
    <name type="scientific">Paludibaculum fermentans</name>
    <dbReference type="NCBI Taxonomy" id="1473598"/>
    <lineage>
        <taxon>Bacteria</taxon>
        <taxon>Pseudomonadati</taxon>
        <taxon>Acidobacteriota</taxon>
        <taxon>Terriglobia</taxon>
        <taxon>Bryobacterales</taxon>
        <taxon>Bryobacteraceae</taxon>
        <taxon>Paludibaculum</taxon>
    </lineage>
</organism>
<gene>
    <name evidence="4" type="ORF">IRI77_26415</name>
</gene>
<reference evidence="4 5" key="1">
    <citation type="submission" date="2020-10" db="EMBL/GenBank/DDBJ databases">
        <title>Complete genome sequence of Paludibaculum fermentans P105T, a facultatively anaerobic acidobacterium capable of dissimilatory Fe(III) reduction.</title>
        <authorList>
            <person name="Dedysh S.N."/>
            <person name="Beletsky A.V."/>
            <person name="Kulichevskaya I.S."/>
            <person name="Mardanov A.V."/>
            <person name="Ravin N.V."/>
        </authorList>
    </citation>
    <scope>NUCLEOTIDE SEQUENCE [LARGE SCALE GENOMIC DNA]</scope>
    <source>
        <strain evidence="4 5">P105</strain>
    </source>
</reference>
<dbReference type="RefSeq" id="WP_194447992.1">
    <property type="nucleotide sequence ID" value="NZ_CP063849.1"/>
</dbReference>
<feature type="region of interest" description="Disordered" evidence="1">
    <location>
        <begin position="23"/>
        <end position="98"/>
    </location>
</feature>
<evidence type="ECO:0000259" key="3">
    <source>
        <dbReference type="Pfam" id="PF01471"/>
    </source>
</evidence>
<name>A0A7S7NMH4_PALFE</name>
<dbReference type="Proteomes" id="UP000593892">
    <property type="component" value="Chromosome"/>
</dbReference>
<evidence type="ECO:0000313" key="5">
    <source>
        <dbReference type="Proteomes" id="UP000593892"/>
    </source>
</evidence>
<evidence type="ECO:0000256" key="2">
    <source>
        <dbReference type="SAM" id="SignalP"/>
    </source>
</evidence>
<protein>
    <submittedName>
        <fullName evidence="4">Peptidoglycan-binding protein</fullName>
    </submittedName>
</protein>
<feature type="compositionally biased region" description="Low complexity" evidence="1">
    <location>
        <begin position="26"/>
        <end position="75"/>
    </location>
</feature>
<dbReference type="EMBL" id="CP063849">
    <property type="protein sequence ID" value="QOY86323.1"/>
    <property type="molecule type" value="Genomic_DNA"/>
</dbReference>
<proteinExistence type="predicted"/>
<dbReference type="InterPro" id="IPR002477">
    <property type="entry name" value="Peptidoglycan-bd-like"/>
</dbReference>
<keyword evidence="5" id="KW-1185">Reference proteome</keyword>
<dbReference type="Pfam" id="PF01471">
    <property type="entry name" value="PG_binding_1"/>
    <property type="match status" value="1"/>
</dbReference>